<proteinExistence type="predicted"/>
<keyword evidence="4" id="KW-1185">Reference proteome</keyword>
<dbReference type="RefSeq" id="WP_127170322.1">
    <property type="nucleotide sequence ID" value="NZ_CP034672.1"/>
</dbReference>
<reference evidence="1 3" key="1">
    <citation type="submission" date="2018-12" db="EMBL/GenBank/DDBJ databases">
        <title>Characterization and Draft Genome of Vibrio anguillarum J360 Marine Pathogen Isolated from an Outbreak in Lumpfish (Cyclopterus lumpus).</title>
        <authorList>
            <person name="Vasquez J.I."/>
            <person name="Cao T."/>
            <person name="Chakraborty S."/>
            <person name="Gnanagobal H."/>
            <person name="Wescot J."/>
            <person name="Boyce D."/>
            <person name="Santander J."/>
        </authorList>
    </citation>
    <scope>NUCLEOTIDE SEQUENCE [LARGE SCALE GENOMIC DNA]</scope>
    <source>
        <strain evidence="1 3">J360</strain>
    </source>
</reference>
<dbReference type="AlphaFoldDB" id="A0A7U6J4N7"/>
<name>A0A7U6J4N7_VIBAN</name>
<dbReference type="Proteomes" id="UP000256923">
    <property type="component" value="Chromosome 1"/>
</dbReference>
<gene>
    <name evidence="1" type="ORF">DYL72_15280</name>
    <name evidence="2" type="ORF">EAY46_15880</name>
</gene>
<evidence type="ECO:0000313" key="1">
    <source>
        <dbReference type="EMBL" id="AZS26269.1"/>
    </source>
</evidence>
<evidence type="ECO:0000313" key="2">
    <source>
        <dbReference type="EMBL" id="MBF4374550.1"/>
    </source>
</evidence>
<dbReference type="EMBL" id="CP034672">
    <property type="protein sequence ID" value="AZS26269.1"/>
    <property type="molecule type" value="Genomic_DNA"/>
</dbReference>
<accession>A0A7U6J4N7</accession>
<organism evidence="1 3">
    <name type="scientific">Vibrio anguillarum</name>
    <name type="common">Listonella anguillarum</name>
    <dbReference type="NCBI Taxonomy" id="55601"/>
    <lineage>
        <taxon>Bacteria</taxon>
        <taxon>Pseudomonadati</taxon>
        <taxon>Pseudomonadota</taxon>
        <taxon>Gammaproteobacteria</taxon>
        <taxon>Vibrionales</taxon>
        <taxon>Vibrionaceae</taxon>
        <taxon>Vibrio</taxon>
    </lineage>
</organism>
<reference evidence="2 4" key="2">
    <citation type="journal article" date="2021" name="PeerJ">
        <title>Analysis of 44 Vibrio anguillarum genomes reveals high genetic diversity.</title>
        <authorList>
            <person name="Hansen M.J."/>
            <person name="Dalsgaard I."/>
        </authorList>
    </citation>
    <scope>NUCLEOTIDE SEQUENCE [LARGE SCALE GENOMIC DNA]</scope>
    <source>
        <strain evidence="2 4">040915-1/1B</strain>
    </source>
</reference>
<protein>
    <submittedName>
        <fullName evidence="1">Uncharacterized protein</fullName>
    </submittedName>
</protein>
<sequence length="64" mass="7305">MKSKMLKINAIVDHLKAKNQADNKVLCKQNLHSEQVAFDANDATLALMFRTDEEINKAFDMVVR</sequence>
<dbReference type="EMBL" id="RDPI01000019">
    <property type="protein sequence ID" value="MBF4374550.1"/>
    <property type="molecule type" value="Genomic_DNA"/>
</dbReference>
<evidence type="ECO:0000313" key="4">
    <source>
        <dbReference type="Proteomes" id="UP000726136"/>
    </source>
</evidence>
<dbReference type="Proteomes" id="UP000726136">
    <property type="component" value="Unassembled WGS sequence"/>
</dbReference>
<evidence type="ECO:0000313" key="3">
    <source>
        <dbReference type="Proteomes" id="UP000256923"/>
    </source>
</evidence>